<evidence type="ECO:0000259" key="7">
    <source>
        <dbReference type="SMART" id="SM00965"/>
    </source>
</evidence>
<feature type="chain" id="PRO_5045804096" description="Secretin/TonB short N-terminal domain-containing protein" evidence="6">
    <location>
        <begin position="24"/>
        <end position="700"/>
    </location>
</feature>
<dbReference type="PRINTS" id="PR00811">
    <property type="entry name" value="BCTERIALGSPD"/>
</dbReference>
<evidence type="ECO:0000256" key="5">
    <source>
        <dbReference type="SAM" id="MobiDB-lite"/>
    </source>
</evidence>
<dbReference type="PANTHER" id="PTHR30332">
    <property type="entry name" value="PROBABLE GENERAL SECRETION PATHWAY PROTEIN D"/>
    <property type="match status" value="1"/>
</dbReference>
<dbReference type="EMBL" id="JAVTTO010000001">
    <property type="protein sequence ID" value="MDT7831234.1"/>
    <property type="molecule type" value="Genomic_DNA"/>
</dbReference>
<gene>
    <name evidence="8" type="ORF">RQM59_02525</name>
</gene>
<evidence type="ECO:0000256" key="4">
    <source>
        <dbReference type="RuleBase" id="RU004003"/>
    </source>
</evidence>
<dbReference type="Pfam" id="PF00263">
    <property type="entry name" value="Secretin"/>
    <property type="match status" value="1"/>
</dbReference>
<dbReference type="Gene3D" id="3.55.50.30">
    <property type="match status" value="1"/>
</dbReference>
<name>A0ABU3LDG2_9FLAO</name>
<evidence type="ECO:0000256" key="2">
    <source>
        <dbReference type="ARBA" id="ARBA00023136"/>
    </source>
</evidence>
<evidence type="ECO:0000256" key="1">
    <source>
        <dbReference type="ARBA" id="ARBA00022448"/>
    </source>
</evidence>
<dbReference type="InterPro" id="IPR050810">
    <property type="entry name" value="Bact_Secretion_Sys_Channel"/>
</dbReference>
<feature type="domain" description="Secretin/TonB short N-terminal" evidence="7">
    <location>
        <begin position="164"/>
        <end position="213"/>
    </location>
</feature>
<dbReference type="PANTHER" id="PTHR30332:SF17">
    <property type="entry name" value="TYPE IV PILIATION SYSTEM PROTEIN DR_0774-RELATED"/>
    <property type="match status" value="1"/>
</dbReference>
<dbReference type="InterPro" id="IPR001775">
    <property type="entry name" value="GspD/PilQ"/>
</dbReference>
<evidence type="ECO:0000313" key="8">
    <source>
        <dbReference type="EMBL" id="MDT7831234.1"/>
    </source>
</evidence>
<proteinExistence type="inferred from homology"/>
<comment type="caution">
    <text evidence="8">The sequence shown here is derived from an EMBL/GenBank/DDBJ whole genome shotgun (WGS) entry which is preliminary data.</text>
</comment>
<keyword evidence="9" id="KW-1185">Reference proteome</keyword>
<dbReference type="SMART" id="SM00965">
    <property type="entry name" value="STN"/>
    <property type="match status" value="2"/>
</dbReference>
<dbReference type="Proteomes" id="UP001257277">
    <property type="component" value="Unassembled WGS sequence"/>
</dbReference>
<organism evidence="8 9">
    <name type="scientific">Asprobacillus argus</name>
    <dbReference type="NCBI Taxonomy" id="3076534"/>
    <lineage>
        <taxon>Bacteria</taxon>
        <taxon>Pseudomonadati</taxon>
        <taxon>Bacteroidota</taxon>
        <taxon>Flavobacteriia</taxon>
        <taxon>Flavobacteriales</taxon>
        <taxon>Flavobacteriaceae</taxon>
        <taxon>Asprobacillus</taxon>
    </lineage>
</organism>
<feature type="compositionally biased region" description="Low complexity" evidence="5">
    <location>
        <begin position="350"/>
        <end position="387"/>
    </location>
</feature>
<protein>
    <recommendedName>
        <fullName evidence="7">Secretin/TonB short N-terminal domain-containing protein</fullName>
    </recommendedName>
</protein>
<comment type="similarity">
    <text evidence="4">Belongs to the bacterial secretin family.</text>
</comment>
<dbReference type="InterPro" id="IPR004846">
    <property type="entry name" value="T2SS/T3SS_dom"/>
</dbReference>
<sequence length="700" mass="77564">MKLLKRYIGLWLCCFFISANVLAQQPNTRIQQLRTKLDSLQTAIPGLLKTVDLSITNTTIPTFLRAVATSNSVNISIDGSLENVKLTQSLSNASLEDVLLHLCDQHQLTIDVIGNILMVKRYKAPYVAREIPIEYNAQTSLFSIDLQQDSLPKVLKKITSRTGKNLVYSVGLEGRRLSGFIKEKTFDTAVDILAQTNNLRVNRTADGFYVFESLDATFDRNERPRRPRTANFYFKIKDTINQLLEVDFIDTPIEAIINDIGFDLKINMATSKPLKNMGKTSVKSDSISFDMLLSKVLEDTKFGFKKQNGMYFFGDRKQSSIRNTVIIPLMHRSIQMMMEPIQSNSSFPSGATGNTNNFGQNNTYGNTNNFNNRNTNASRNTTSRRFNGGSNRQPFSDFQNDAEALLNIIPESVKDSLAINVDVERNSFIVNGDAIRINKFKEFLKEIDKPVPVVLIEVMIIEVNKTVSFSAGLDLGIGENPTADKGTILDGTAGTNLTLGANSINNIIGGLSGVRSGNLGRVVPNFYARIQALETNGDIKIKSTPKLSTLNGHTAHLTNGVRSYYRIEQTNTIGSQNPQVINSVEYIPTDANLSISIKPLVSGDENITLSINVGQSSFNSDRIAADAPPGIDSREFSSTIRVKDKDVIILGGLEYNEDTKTGSGVPFLARIPVIKYLFSKRVRTKSDRKLSVLIKPTILR</sequence>
<evidence type="ECO:0000256" key="3">
    <source>
        <dbReference type="ARBA" id="ARBA00023237"/>
    </source>
</evidence>
<feature type="region of interest" description="Disordered" evidence="5">
    <location>
        <begin position="350"/>
        <end position="393"/>
    </location>
</feature>
<keyword evidence="2" id="KW-0472">Membrane</keyword>
<reference evidence="8 9" key="1">
    <citation type="submission" date="2023-09" db="EMBL/GenBank/DDBJ databases">
        <title>Novel taxa isolated from Blanes Bay.</title>
        <authorList>
            <person name="Rey-Velasco X."/>
            <person name="Lucena T."/>
        </authorList>
    </citation>
    <scope>NUCLEOTIDE SEQUENCE [LARGE SCALE GENOMIC DNA]</scope>
    <source>
        <strain evidence="8 9">S356</strain>
    </source>
</reference>
<keyword evidence="3" id="KW-0998">Cell outer membrane</keyword>
<evidence type="ECO:0000256" key="6">
    <source>
        <dbReference type="SAM" id="SignalP"/>
    </source>
</evidence>
<accession>A0ABU3LDG2</accession>
<dbReference type="RefSeq" id="WP_349240485.1">
    <property type="nucleotide sequence ID" value="NZ_JAVTTO010000001.1"/>
</dbReference>
<keyword evidence="1" id="KW-0813">Transport</keyword>
<dbReference type="InterPro" id="IPR011662">
    <property type="entry name" value="Secretin/TonB_short_N"/>
</dbReference>
<feature type="domain" description="Secretin/TonB short N-terminal" evidence="7">
    <location>
        <begin position="73"/>
        <end position="122"/>
    </location>
</feature>
<evidence type="ECO:0000313" key="9">
    <source>
        <dbReference type="Proteomes" id="UP001257277"/>
    </source>
</evidence>
<feature type="signal peptide" evidence="6">
    <location>
        <begin position="1"/>
        <end position="23"/>
    </location>
</feature>
<keyword evidence="6" id="KW-0732">Signal</keyword>